<proteinExistence type="predicted"/>
<evidence type="ECO:0008006" key="3">
    <source>
        <dbReference type="Google" id="ProtNLM"/>
    </source>
</evidence>
<evidence type="ECO:0000313" key="2">
    <source>
        <dbReference type="Proteomes" id="UP000664360"/>
    </source>
</evidence>
<sequence>MLDRTTIQKKIKEIVNLELTKGVRPSDLVDKIFDKNYKTIKITKNAESISMDILYLEKHINVEIPVVLTYLYDTDEKVYLITEKVDGNETILWSREERNRDLIVELNQLLENCSYSYKNRIMGSLPEKLQDKLVRTA</sequence>
<dbReference type="Proteomes" id="UP000664360">
    <property type="component" value="Chromosome"/>
</dbReference>
<dbReference type="EMBL" id="CP147250">
    <property type="protein sequence ID" value="WYJ79921.1"/>
    <property type="molecule type" value="Genomic_DNA"/>
</dbReference>
<reference evidence="1 2" key="1">
    <citation type="submission" date="2021-03" db="EMBL/GenBank/DDBJ databases">
        <authorList>
            <person name="Gilmore M.S."/>
            <person name="Schwartzman J."/>
            <person name="Van Tyne D."/>
            <person name="Martin M."/>
            <person name="Earl A.M."/>
            <person name="Manson A.L."/>
            <person name="Straub T."/>
            <person name="Salamzade R."/>
            <person name="Saavedra J."/>
            <person name="Lebreton F."/>
            <person name="Prichula J."/>
            <person name="Schaufler K."/>
            <person name="Gaca A."/>
            <person name="Sgardioli B."/>
            <person name="Wagenaar J."/>
            <person name="Strong T."/>
        </authorList>
    </citation>
    <scope>NUCLEOTIDE SEQUENCE [LARGE SCALE GENOMIC DNA]</scope>
    <source>
        <strain evidence="1 2">DIV1094</strain>
    </source>
</reference>
<name>A0ABZ2SW03_9ENTE</name>
<keyword evidence="2" id="KW-1185">Reference proteome</keyword>
<evidence type="ECO:0000313" key="1">
    <source>
        <dbReference type="EMBL" id="WYJ79921.1"/>
    </source>
</evidence>
<protein>
    <recommendedName>
        <fullName evidence="3">Aminoglycoside phosphotransferase domain-containing protein</fullName>
    </recommendedName>
</protein>
<gene>
    <name evidence="1" type="ORF">DOK79_001474</name>
</gene>
<reference evidence="1 2" key="2">
    <citation type="submission" date="2024-03" db="EMBL/GenBank/DDBJ databases">
        <title>The Genome Sequence of Enterococcus sp. DIV1094.</title>
        <authorList>
            <consortium name="The Broad Institute Genomics Platform"/>
            <consortium name="The Broad Institute Microbial Omics Core"/>
            <consortium name="The Broad Institute Genomic Center for Infectious Diseases"/>
            <person name="Earl A."/>
            <person name="Manson A."/>
            <person name="Gilmore M."/>
            <person name="Schwartman J."/>
            <person name="Shea T."/>
            <person name="Abouelleil A."/>
            <person name="Cao P."/>
            <person name="Chapman S."/>
            <person name="Cusick C."/>
            <person name="Young S."/>
            <person name="Neafsey D."/>
            <person name="Nusbaum C."/>
            <person name="Birren B."/>
        </authorList>
    </citation>
    <scope>NUCLEOTIDE SEQUENCE [LARGE SCALE GENOMIC DNA]</scope>
    <source>
        <strain evidence="1 2">DIV1094</strain>
    </source>
</reference>
<dbReference type="RefSeq" id="WP_206854246.1">
    <property type="nucleotide sequence ID" value="NZ_CP147250.1"/>
</dbReference>
<accession>A0ABZ2SW03</accession>
<organism evidence="1 2">
    <name type="scientific">Candidatus Enterococcus mangumiae</name>
    <dbReference type="NCBI Taxonomy" id="2230878"/>
    <lineage>
        <taxon>Bacteria</taxon>
        <taxon>Bacillati</taxon>
        <taxon>Bacillota</taxon>
        <taxon>Bacilli</taxon>
        <taxon>Lactobacillales</taxon>
        <taxon>Enterococcaceae</taxon>
        <taxon>Enterococcus</taxon>
    </lineage>
</organism>